<dbReference type="InterPro" id="IPR010856">
    <property type="entry name" value="Gig2-like"/>
</dbReference>
<gene>
    <name evidence="1" type="ORF">Aory04_000540600</name>
</gene>
<dbReference type="Pfam" id="PF07350">
    <property type="entry name" value="Gig2-like"/>
    <property type="match status" value="1"/>
</dbReference>
<protein>
    <submittedName>
        <fullName evidence="1">Unnamed protein product</fullName>
    </submittedName>
</protein>
<dbReference type="InterPro" id="IPR027443">
    <property type="entry name" value="IPNS-like_sf"/>
</dbReference>
<dbReference type="Gene3D" id="2.60.120.330">
    <property type="entry name" value="B-lactam Antibiotic, Isopenicillin N Synthase, Chain"/>
    <property type="match status" value="1"/>
</dbReference>
<sequence>MNRAVSSKCFQCPTFRAGRCSGTAKRLLATDAAPLTRKDKKEGDISSVFSTFSGRKIPPLPERFRELKRNLTTGFEEQIQKSWDELVEVLKVRTEEVASKRESVCLWYLTNYLATGHMLKVADYSPAELFRHPHRQRTLVVHPILQPSTAYWMLRPFFKPTRKSSLDGWKFSLDDDEGNVYLHGANPGTAQEHTLDHHPHLMLHETMIPYPTVDPGDTGTSPMTRSIPRS</sequence>
<name>A0AAN4YKY8_ASPOZ</name>
<dbReference type="AlphaFoldDB" id="A0AAN4YKY8"/>
<dbReference type="SUPFAM" id="SSF51197">
    <property type="entry name" value="Clavaminate synthase-like"/>
    <property type="match status" value="1"/>
</dbReference>
<comment type="caution">
    <text evidence="1">The sequence shown here is derived from an EMBL/GenBank/DDBJ whole genome shotgun (WGS) entry which is preliminary data.</text>
</comment>
<dbReference type="PANTHER" id="PTHR30613:SF1">
    <property type="entry name" value="DUF1479 DOMAIN PROTEIN (AFU_ORTHOLOGUE AFUA_5G09280)"/>
    <property type="match status" value="1"/>
</dbReference>
<dbReference type="PANTHER" id="PTHR30613">
    <property type="entry name" value="UNCHARACTERIZED PROTEIN YBIU-RELATED"/>
    <property type="match status" value="1"/>
</dbReference>
<organism evidence="1 2">
    <name type="scientific">Aspergillus oryzae</name>
    <name type="common">Yellow koji mold</name>
    <dbReference type="NCBI Taxonomy" id="5062"/>
    <lineage>
        <taxon>Eukaryota</taxon>
        <taxon>Fungi</taxon>
        <taxon>Dikarya</taxon>
        <taxon>Ascomycota</taxon>
        <taxon>Pezizomycotina</taxon>
        <taxon>Eurotiomycetes</taxon>
        <taxon>Eurotiomycetidae</taxon>
        <taxon>Eurotiales</taxon>
        <taxon>Aspergillaceae</taxon>
        <taxon>Aspergillus</taxon>
        <taxon>Aspergillus subgen. Circumdati</taxon>
    </lineage>
</organism>
<accession>A0AAN4YKY8</accession>
<proteinExistence type="predicted"/>
<dbReference type="EMBL" id="BSYA01000053">
    <property type="protein sequence ID" value="GMG29101.1"/>
    <property type="molecule type" value="Genomic_DNA"/>
</dbReference>
<evidence type="ECO:0000313" key="2">
    <source>
        <dbReference type="Proteomes" id="UP001165205"/>
    </source>
</evidence>
<evidence type="ECO:0000313" key="1">
    <source>
        <dbReference type="EMBL" id="GMG29101.1"/>
    </source>
</evidence>
<reference evidence="1" key="1">
    <citation type="submission" date="2023-04" db="EMBL/GenBank/DDBJ databases">
        <title>Aspergillus oryzae NBRC 4228.</title>
        <authorList>
            <person name="Ichikawa N."/>
            <person name="Sato H."/>
            <person name="Tonouchi N."/>
        </authorList>
    </citation>
    <scope>NUCLEOTIDE SEQUENCE</scope>
    <source>
        <strain evidence="1">NBRC 4228</strain>
    </source>
</reference>
<dbReference type="Proteomes" id="UP001165205">
    <property type="component" value="Unassembled WGS sequence"/>
</dbReference>